<evidence type="ECO:0000313" key="3">
    <source>
        <dbReference type="Proteomes" id="UP000799640"/>
    </source>
</evidence>
<gene>
    <name evidence="2" type="ORF">EJ06DRAFT_281935</name>
</gene>
<organism evidence="2 3">
    <name type="scientific">Trichodelitschia bisporula</name>
    <dbReference type="NCBI Taxonomy" id="703511"/>
    <lineage>
        <taxon>Eukaryota</taxon>
        <taxon>Fungi</taxon>
        <taxon>Dikarya</taxon>
        <taxon>Ascomycota</taxon>
        <taxon>Pezizomycotina</taxon>
        <taxon>Dothideomycetes</taxon>
        <taxon>Dothideomycetes incertae sedis</taxon>
        <taxon>Phaeotrichales</taxon>
        <taxon>Phaeotrichaceae</taxon>
        <taxon>Trichodelitschia</taxon>
    </lineage>
</organism>
<evidence type="ECO:0000313" key="2">
    <source>
        <dbReference type="EMBL" id="KAF2403530.1"/>
    </source>
</evidence>
<accession>A0A6G1I5G8</accession>
<dbReference type="Proteomes" id="UP000799640">
    <property type="component" value="Unassembled WGS sequence"/>
</dbReference>
<feature type="compositionally biased region" description="Low complexity" evidence="1">
    <location>
        <begin position="92"/>
        <end position="106"/>
    </location>
</feature>
<protein>
    <submittedName>
        <fullName evidence="2">Uncharacterized protein</fullName>
    </submittedName>
</protein>
<proteinExistence type="predicted"/>
<reference evidence="2" key="1">
    <citation type="journal article" date="2020" name="Stud. Mycol.">
        <title>101 Dothideomycetes genomes: a test case for predicting lifestyles and emergence of pathogens.</title>
        <authorList>
            <person name="Haridas S."/>
            <person name="Albert R."/>
            <person name="Binder M."/>
            <person name="Bloem J."/>
            <person name="Labutti K."/>
            <person name="Salamov A."/>
            <person name="Andreopoulos B."/>
            <person name="Baker S."/>
            <person name="Barry K."/>
            <person name="Bills G."/>
            <person name="Bluhm B."/>
            <person name="Cannon C."/>
            <person name="Castanera R."/>
            <person name="Culley D."/>
            <person name="Daum C."/>
            <person name="Ezra D."/>
            <person name="Gonzalez J."/>
            <person name="Henrissat B."/>
            <person name="Kuo A."/>
            <person name="Liang C."/>
            <person name="Lipzen A."/>
            <person name="Lutzoni F."/>
            <person name="Magnuson J."/>
            <person name="Mondo S."/>
            <person name="Nolan M."/>
            <person name="Ohm R."/>
            <person name="Pangilinan J."/>
            <person name="Park H.-J."/>
            <person name="Ramirez L."/>
            <person name="Alfaro M."/>
            <person name="Sun H."/>
            <person name="Tritt A."/>
            <person name="Yoshinaga Y."/>
            <person name="Zwiers L.-H."/>
            <person name="Turgeon B."/>
            <person name="Goodwin S."/>
            <person name="Spatafora J."/>
            <person name="Crous P."/>
            <person name="Grigoriev I."/>
        </authorList>
    </citation>
    <scope>NUCLEOTIDE SEQUENCE</scope>
    <source>
        <strain evidence="2">CBS 262.69</strain>
    </source>
</reference>
<evidence type="ECO:0000256" key="1">
    <source>
        <dbReference type="SAM" id="MobiDB-lite"/>
    </source>
</evidence>
<keyword evidence="3" id="KW-1185">Reference proteome</keyword>
<dbReference type="AlphaFoldDB" id="A0A6G1I5G8"/>
<name>A0A6G1I5G8_9PEZI</name>
<feature type="compositionally biased region" description="Polar residues" evidence="1">
    <location>
        <begin position="67"/>
        <end position="91"/>
    </location>
</feature>
<dbReference type="EMBL" id="ML996689">
    <property type="protein sequence ID" value="KAF2403530.1"/>
    <property type="molecule type" value="Genomic_DNA"/>
</dbReference>
<sequence length="164" mass="18677">MEHVPTAGRKFMKWVFRRWKHGPTNRELNEDWERLNSRDAIAGSKARPCLSDYNSTSMIRRRPRDVPNQQKQDTRSPNNGMAQLQRSSVEAVSSTPPVVPNTPSSNLGPHMQPTDSSLSSINRNYRARSIYRARCSHSARCSHGVRYNHNARCNTAFALVSLSR</sequence>
<feature type="region of interest" description="Disordered" evidence="1">
    <location>
        <begin position="46"/>
        <end position="120"/>
    </location>
</feature>